<reference evidence="1 2" key="1">
    <citation type="submission" date="2014-02" db="EMBL/GenBank/DDBJ databases">
        <title>The small core and large imbalanced accessory genome model reveals a collaborative survival strategy of Sorangium cellulosum strains in nature.</title>
        <authorList>
            <person name="Han K."/>
            <person name="Peng R."/>
            <person name="Blom J."/>
            <person name="Li Y.-Z."/>
        </authorList>
    </citation>
    <scope>NUCLEOTIDE SEQUENCE [LARGE SCALE GENOMIC DNA]</scope>
    <source>
        <strain evidence="1 2">So0007-03</strain>
    </source>
</reference>
<organism evidence="1 2">
    <name type="scientific">Sorangium cellulosum</name>
    <name type="common">Polyangium cellulosum</name>
    <dbReference type="NCBI Taxonomy" id="56"/>
    <lineage>
        <taxon>Bacteria</taxon>
        <taxon>Pseudomonadati</taxon>
        <taxon>Myxococcota</taxon>
        <taxon>Polyangia</taxon>
        <taxon>Polyangiales</taxon>
        <taxon>Polyangiaceae</taxon>
        <taxon>Sorangium</taxon>
    </lineage>
</organism>
<gene>
    <name evidence="1" type="ORF">BE21_44750</name>
</gene>
<name>A0A150TJF5_SORCE</name>
<evidence type="ECO:0000313" key="1">
    <source>
        <dbReference type="EMBL" id="KYG04795.1"/>
    </source>
</evidence>
<evidence type="ECO:0000313" key="2">
    <source>
        <dbReference type="Proteomes" id="UP000075502"/>
    </source>
</evidence>
<sequence>MITAALVSLFAACATSGGGDGGPPVHATVCEARCACEDCSGDNEGLCEAEQEAIEERAEERCQDEHEAYADCVRLEGRCVDGHHLAEVCNAHAAALLGCLEPKGRDHCPTAGDGVCDELQGTDTCAAGTDPADCLSFCPYTGNGICDEPEGAGRCPAGTDVDDCKLVPCPSVQDGTCDEPQGTGRCDEGSDVDDCMGATCPEANNGECDEPEGTGICDEGTDAADCAGAPCPHVNNGECDEPEGSGYCEEGTDVVDCETGAVACDDIGVCGSATSGCVACANEGSCADELEACTISDDCYFLVQCLVTCANDACIDECLEVYPDGVQTYSSYDRCLNCEQCYYSCGGSDVFEC</sequence>
<dbReference type="EMBL" id="JEME01002274">
    <property type="protein sequence ID" value="KYG04795.1"/>
    <property type="molecule type" value="Genomic_DNA"/>
</dbReference>
<dbReference type="Proteomes" id="UP000075502">
    <property type="component" value="Unassembled WGS sequence"/>
</dbReference>
<protein>
    <submittedName>
        <fullName evidence="1">Latent transforming growth factor beta-binding protein</fullName>
    </submittedName>
</protein>
<dbReference type="AlphaFoldDB" id="A0A150TJF5"/>
<proteinExistence type="predicted"/>
<comment type="caution">
    <text evidence="1">The sequence shown here is derived from an EMBL/GenBank/DDBJ whole genome shotgun (WGS) entry which is preliminary data.</text>
</comment>
<accession>A0A150TJF5</accession>